<organism evidence="6 9">
    <name type="scientific">Phascolarctobacterium faecium</name>
    <dbReference type="NCBI Taxonomy" id="33025"/>
    <lineage>
        <taxon>Bacteria</taxon>
        <taxon>Bacillati</taxon>
        <taxon>Bacillota</taxon>
        <taxon>Negativicutes</taxon>
        <taxon>Acidaminococcales</taxon>
        <taxon>Acidaminococcaceae</taxon>
        <taxon>Phascolarctobacterium</taxon>
    </lineage>
</organism>
<evidence type="ECO:0000313" key="9">
    <source>
        <dbReference type="Proteomes" id="UP000484547"/>
    </source>
</evidence>
<dbReference type="AlphaFoldDB" id="A0A7X2XGF7"/>
<dbReference type="GO" id="GO:0003700">
    <property type="term" value="F:DNA-binding transcription factor activity"/>
    <property type="evidence" value="ECO:0007669"/>
    <property type="project" value="InterPro"/>
</dbReference>
<evidence type="ECO:0000259" key="5">
    <source>
        <dbReference type="PROSITE" id="PS50931"/>
    </source>
</evidence>
<dbReference type="RefSeq" id="WP_149955779.1">
    <property type="nucleotide sequence ID" value="NZ_WNBG01000006.1"/>
</dbReference>
<feature type="domain" description="HTH lysR-type" evidence="5">
    <location>
        <begin position="1"/>
        <end position="60"/>
    </location>
</feature>
<dbReference type="InterPro" id="IPR050950">
    <property type="entry name" value="HTH-type_LysR_regulators"/>
</dbReference>
<dbReference type="EMBL" id="WNBM01000006">
    <property type="protein sequence ID" value="MTT76296.1"/>
    <property type="molecule type" value="Genomic_DNA"/>
</dbReference>
<evidence type="ECO:0000313" key="8">
    <source>
        <dbReference type="Proteomes" id="UP000443070"/>
    </source>
</evidence>
<dbReference type="Pfam" id="PF00126">
    <property type="entry name" value="HTH_1"/>
    <property type="match status" value="1"/>
</dbReference>
<name>A0A7X2XGF7_9FIRM</name>
<dbReference type="EMBL" id="WNBW01000006">
    <property type="protein sequence ID" value="MTU04360.1"/>
    <property type="molecule type" value="Genomic_DNA"/>
</dbReference>
<comment type="similarity">
    <text evidence="1">Belongs to the LysR transcriptional regulatory family.</text>
</comment>
<evidence type="ECO:0000256" key="4">
    <source>
        <dbReference type="ARBA" id="ARBA00023163"/>
    </source>
</evidence>
<keyword evidence="8" id="KW-1185">Reference proteome</keyword>
<dbReference type="PANTHER" id="PTHR30419:SF8">
    <property type="entry name" value="NITROGEN ASSIMILATION TRANSCRIPTIONAL ACTIVATOR-RELATED"/>
    <property type="match status" value="1"/>
</dbReference>
<comment type="caution">
    <text evidence="6">The sequence shown here is derived from an EMBL/GenBank/DDBJ whole genome shotgun (WGS) entry which is preliminary data.</text>
</comment>
<accession>A0A7X2XGF7</accession>
<dbReference type="SUPFAM" id="SSF53850">
    <property type="entry name" value="Periplasmic binding protein-like II"/>
    <property type="match status" value="1"/>
</dbReference>
<evidence type="ECO:0000313" key="7">
    <source>
        <dbReference type="EMBL" id="MTU04360.1"/>
    </source>
</evidence>
<dbReference type="GO" id="GO:0005829">
    <property type="term" value="C:cytosol"/>
    <property type="evidence" value="ECO:0007669"/>
    <property type="project" value="TreeGrafter"/>
</dbReference>
<dbReference type="InterPro" id="IPR036390">
    <property type="entry name" value="WH_DNA-bd_sf"/>
</dbReference>
<dbReference type="Proteomes" id="UP000484547">
    <property type="component" value="Unassembled WGS sequence"/>
</dbReference>
<sequence length="298" mass="33316">MDFEFYRNFITVAETGNLTTASKKLALAQPALSAQIKTLEHYYCAKLIQTARGKRRLTLTEAGEAFLGKARQICRTEETILLDMQSFNKKASGTLRFSVSPAKSTFFINTYLRPFASAYPEICFQLREEAVSAQTRHIAENSSDFAFANAPLPSPQLFAAHKTQKEYFYAVYSPQANCGLDPQQPLTPKQLQNIPVCCNFGCYSLLRKACLKYGFMPKIRFIATTNTAALAFVQDGSGVAIVSASGRDDFPQGLLRQQLADDELYFEQTLFWSQKDRLSATAQLFLDFYLAAAATDRT</sequence>
<dbReference type="GO" id="GO:0003677">
    <property type="term" value="F:DNA binding"/>
    <property type="evidence" value="ECO:0007669"/>
    <property type="project" value="UniProtKB-KW"/>
</dbReference>
<dbReference type="PROSITE" id="PS50931">
    <property type="entry name" value="HTH_LYSR"/>
    <property type="match status" value="1"/>
</dbReference>
<dbReference type="Gene3D" id="3.40.190.290">
    <property type="match status" value="1"/>
</dbReference>
<gene>
    <name evidence="6" type="ORF">GMD11_08465</name>
    <name evidence="7" type="ORF">GMD18_08120</name>
</gene>
<dbReference type="InterPro" id="IPR036388">
    <property type="entry name" value="WH-like_DNA-bd_sf"/>
</dbReference>
<dbReference type="CDD" id="cd05466">
    <property type="entry name" value="PBP2_LTTR_substrate"/>
    <property type="match status" value="1"/>
</dbReference>
<dbReference type="Pfam" id="PF03466">
    <property type="entry name" value="LysR_substrate"/>
    <property type="match status" value="1"/>
</dbReference>
<dbReference type="PANTHER" id="PTHR30419">
    <property type="entry name" value="HTH-TYPE TRANSCRIPTIONAL REGULATOR YBHD"/>
    <property type="match status" value="1"/>
</dbReference>
<dbReference type="SUPFAM" id="SSF46785">
    <property type="entry name" value="Winged helix' DNA-binding domain"/>
    <property type="match status" value="1"/>
</dbReference>
<evidence type="ECO:0000313" key="6">
    <source>
        <dbReference type="EMBL" id="MTT76296.1"/>
    </source>
</evidence>
<dbReference type="Proteomes" id="UP000443070">
    <property type="component" value="Unassembled WGS sequence"/>
</dbReference>
<dbReference type="OrthoDB" id="9778774at2"/>
<evidence type="ECO:0000256" key="3">
    <source>
        <dbReference type="ARBA" id="ARBA00023125"/>
    </source>
</evidence>
<dbReference type="InterPro" id="IPR000847">
    <property type="entry name" value="LysR_HTH_N"/>
</dbReference>
<proteinExistence type="inferred from homology"/>
<dbReference type="InterPro" id="IPR005119">
    <property type="entry name" value="LysR_subst-bd"/>
</dbReference>
<keyword evidence="3" id="KW-0238">DNA-binding</keyword>
<dbReference type="Gene3D" id="1.10.10.10">
    <property type="entry name" value="Winged helix-like DNA-binding domain superfamily/Winged helix DNA-binding domain"/>
    <property type="match status" value="1"/>
</dbReference>
<reference evidence="8 9" key="1">
    <citation type="journal article" date="2019" name="Nat. Med.">
        <title>A library of human gut bacterial isolates paired with longitudinal multiomics data enables mechanistic microbiome research.</title>
        <authorList>
            <person name="Poyet M."/>
            <person name="Groussin M."/>
            <person name="Gibbons S.M."/>
            <person name="Avila-Pacheco J."/>
            <person name="Jiang X."/>
            <person name="Kearney S.M."/>
            <person name="Perrotta A.R."/>
            <person name="Berdy B."/>
            <person name="Zhao S."/>
            <person name="Lieberman T.D."/>
            <person name="Swanson P.K."/>
            <person name="Smith M."/>
            <person name="Roesemann S."/>
            <person name="Alexander J.E."/>
            <person name="Rich S.A."/>
            <person name="Livny J."/>
            <person name="Vlamakis H."/>
            <person name="Clish C."/>
            <person name="Bullock K."/>
            <person name="Deik A."/>
            <person name="Scott J."/>
            <person name="Pierce K.A."/>
            <person name="Xavier R.J."/>
            <person name="Alm E.J."/>
        </authorList>
    </citation>
    <scope>NUCLEOTIDE SEQUENCE [LARGE SCALE GENOMIC DNA]</scope>
    <source>
        <strain evidence="6 9">BIOML-A13</strain>
        <strain evidence="7 8">BIOML-A3</strain>
    </source>
</reference>
<evidence type="ECO:0000256" key="2">
    <source>
        <dbReference type="ARBA" id="ARBA00023015"/>
    </source>
</evidence>
<keyword evidence="2" id="KW-0805">Transcription regulation</keyword>
<keyword evidence="4" id="KW-0804">Transcription</keyword>
<evidence type="ECO:0000256" key="1">
    <source>
        <dbReference type="ARBA" id="ARBA00009437"/>
    </source>
</evidence>
<protein>
    <submittedName>
        <fullName evidence="6">LysR family transcriptional regulator</fullName>
    </submittedName>
</protein>